<dbReference type="GO" id="GO:0044550">
    <property type="term" value="P:secondary metabolite biosynthetic process"/>
    <property type="evidence" value="ECO:0007669"/>
    <property type="project" value="TreeGrafter"/>
</dbReference>
<dbReference type="Gene3D" id="3.40.47.10">
    <property type="match status" value="2"/>
</dbReference>
<dbReference type="Proteomes" id="UP000184335">
    <property type="component" value="Unassembled WGS sequence"/>
</dbReference>
<name>A0A1M6CGY0_9FLAO</name>
<dbReference type="GO" id="GO:0006633">
    <property type="term" value="P:fatty acid biosynthetic process"/>
    <property type="evidence" value="ECO:0007669"/>
    <property type="project" value="InterPro"/>
</dbReference>
<accession>A0A1M6CGY0</accession>
<dbReference type="STRING" id="1118202.SAMN05443429_102344"/>
<evidence type="ECO:0000259" key="3">
    <source>
        <dbReference type="Pfam" id="PF08541"/>
    </source>
</evidence>
<sequence length="355" mass="39332">MPNTIISGSGCYIPERVVGASYFLNSEFFDDNSQRLDKTNEEIIAKFVEITEIAERRYAAEDMKNSEMAAIAAEKAIQDAKIERNELDYIIAATNFGEVDEFGNSNFMPSFSALVKHRLGITNTKTRPYDMIFGCPGWLEGLILADDLIKSRRAKKILVVGSEKLHNQTDPYDRNKMIFADGAGAVVASASDDERGGILAANTRSYTAEELDFLENSSSLNPEADKKRLYIRMRGRKIYEFALKNVPDLIKETIEDAGLGISDISKILIHQANAKMDYAMVDRVYRLFGIKNGDHGIAPMTIQQFGNSSTATIPTMFDLIKRGEMVGHTFEPGANIVMASVGAGMNINAAVYRFS</sequence>
<dbReference type="InterPro" id="IPR013751">
    <property type="entry name" value="ACP_syn_III_N"/>
</dbReference>
<evidence type="ECO:0000256" key="2">
    <source>
        <dbReference type="ARBA" id="ARBA00023315"/>
    </source>
</evidence>
<evidence type="ECO:0000313" key="6">
    <source>
        <dbReference type="Proteomes" id="UP000184335"/>
    </source>
</evidence>
<keyword evidence="2" id="KW-0012">Acyltransferase</keyword>
<dbReference type="InterPro" id="IPR016039">
    <property type="entry name" value="Thiolase-like"/>
</dbReference>
<dbReference type="SUPFAM" id="SSF53901">
    <property type="entry name" value="Thiolase-like"/>
    <property type="match status" value="1"/>
</dbReference>
<proteinExistence type="predicted"/>
<protein>
    <submittedName>
        <fullName evidence="5">3-oxoacyl-[acyl-carrier-protein] synthase-3</fullName>
    </submittedName>
</protein>
<dbReference type="CDD" id="cd00830">
    <property type="entry name" value="KAS_III"/>
    <property type="match status" value="1"/>
</dbReference>
<dbReference type="Pfam" id="PF08541">
    <property type="entry name" value="ACP_syn_III_C"/>
    <property type="match status" value="1"/>
</dbReference>
<evidence type="ECO:0000256" key="1">
    <source>
        <dbReference type="ARBA" id="ARBA00022679"/>
    </source>
</evidence>
<reference evidence="5 6" key="1">
    <citation type="submission" date="2016-11" db="EMBL/GenBank/DDBJ databases">
        <authorList>
            <person name="Jaros S."/>
            <person name="Januszkiewicz K."/>
            <person name="Wedrychowicz H."/>
        </authorList>
    </citation>
    <scope>NUCLEOTIDE SEQUENCE [LARGE SCALE GENOMIC DNA]</scope>
    <source>
        <strain evidence="5 6">DSM 25479</strain>
    </source>
</reference>
<dbReference type="Pfam" id="PF08545">
    <property type="entry name" value="ACP_syn_III"/>
    <property type="match status" value="1"/>
</dbReference>
<dbReference type="InterPro" id="IPR013747">
    <property type="entry name" value="ACP_syn_III_C"/>
</dbReference>
<evidence type="ECO:0000313" key="5">
    <source>
        <dbReference type="EMBL" id="SHI60290.1"/>
    </source>
</evidence>
<dbReference type="PANTHER" id="PTHR34069:SF2">
    <property type="entry name" value="BETA-KETOACYL-[ACYL-CARRIER-PROTEIN] SYNTHASE III"/>
    <property type="match status" value="1"/>
</dbReference>
<dbReference type="EMBL" id="FQYI01000002">
    <property type="protein sequence ID" value="SHI60290.1"/>
    <property type="molecule type" value="Genomic_DNA"/>
</dbReference>
<keyword evidence="6" id="KW-1185">Reference proteome</keyword>
<dbReference type="OrthoDB" id="5171393at2"/>
<evidence type="ECO:0000259" key="4">
    <source>
        <dbReference type="Pfam" id="PF08545"/>
    </source>
</evidence>
<feature type="domain" description="Beta-ketoacyl-[acyl-carrier-protein] synthase III C-terminal" evidence="3">
    <location>
        <begin position="255"/>
        <end position="353"/>
    </location>
</feature>
<dbReference type="RefSeq" id="WP_073178564.1">
    <property type="nucleotide sequence ID" value="NZ_FQYI01000002.1"/>
</dbReference>
<dbReference type="GO" id="GO:0004315">
    <property type="term" value="F:3-oxoacyl-[acyl-carrier-protein] synthase activity"/>
    <property type="evidence" value="ECO:0007669"/>
    <property type="project" value="InterPro"/>
</dbReference>
<dbReference type="PANTHER" id="PTHR34069">
    <property type="entry name" value="3-OXOACYL-[ACYL-CARRIER-PROTEIN] SYNTHASE 3"/>
    <property type="match status" value="1"/>
</dbReference>
<keyword evidence="1" id="KW-0808">Transferase</keyword>
<feature type="domain" description="Beta-ketoacyl-[acyl-carrier-protein] synthase III N-terminal" evidence="4">
    <location>
        <begin position="129"/>
        <end position="205"/>
    </location>
</feature>
<gene>
    <name evidence="5" type="ORF">SAMN05443429_102344</name>
</gene>
<dbReference type="AlphaFoldDB" id="A0A1M6CGY0"/>
<organism evidence="5 6">
    <name type="scientific">Cruoricaptor ignavus</name>
    <dbReference type="NCBI Taxonomy" id="1118202"/>
    <lineage>
        <taxon>Bacteria</taxon>
        <taxon>Pseudomonadati</taxon>
        <taxon>Bacteroidota</taxon>
        <taxon>Flavobacteriia</taxon>
        <taxon>Flavobacteriales</taxon>
        <taxon>Weeksellaceae</taxon>
        <taxon>Cruoricaptor</taxon>
    </lineage>
</organism>